<dbReference type="SUPFAM" id="SSF52540">
    <property type="entry name" value="P-loop containing nucleoside triphosphate hydrolases"/>
    <property type="match status" value="1"/>
</dbReference>
<dbReference type="InterPro" id="IPR010623">
    <property type="entry name" value="IcmF_C"/>
</dbReference>
<dbReference type="Pfam" id="PF06761">
    <property type="entry name" value="IcmF-related"/>
    <property type="match status" value="1"/>
</dbReference>
<dbReference type="Proteomes" id="UP001524499">
    <property type="component" value="Unassembled WGS sequence"/>
</dbReference>
<dbReference type="InterPro" id="IPR009612">
    <property type="entry name" value="IcmF-rel"/>
</dbReference>
<dbReference type="InterPro" id="IPR053156">
    <property type="entry name" value="T6SS_TssM-like"/>
</dbReference>
<feature type="domain" description="Type VI secretion system IcmF C-terminal" evidence="2">
    <location>
        <begin position="1057"/>
        <end position="1162"/>
    </location>
</feature>
<keyword evidence="1" id="KW-0472">Membrane</keyword>
<dbReference type="InterPro" id="IPR025743">
    <property type="entry name" value="TssM1_N"/>
</dbReference>
<sequence length="1181" mass="130099">MGKLKAFFTNKWVIQFLGLLAFGILIWLAGPLIAIAGNAPLESELVRILVIAALFVFWVIYRLIMQIRAGNTEKQLVEQLVANDADQIAMASADEVDMLRKGFEEALTILKQSRTEAKSGGQFIYQLPWYAIIGAPGSGKTTALINSGLHFPLAEKLGKHAVKGVSGTRNCDWWFADDAVFLDTAGRYTTQESHQAVDAAGWAGFLNLIKKHRPLRPLNGVIVATSVSDLLQQSEQERAEHAKAVRARINELYQQLGVRLPVYLLFTKADLVAGFSDFFADFSAEARAQVWGETFSATTLQGDHDLVVQFGEAYAELLQRLQMRTLGRIQDERDMQRRAAILDFPQQMALLKPAMLDFLRATFAVNRYEQAVLLRGVYFTSGTQEGTPIDRVLGILAGAFRLDRQTAPMYSGQGKSFFLTRLLKDVLFPEAELAGQDPKLAKRTRLLQIAAYVGSGLLFLLVIGLWTASYFNNQTMLDKVEAQIAQYHAIKTSAIDTQGNFNALLPRLNILLAIRGVYDDSGIMSGWGLSQADKIQAAAGHAYEQLLRNYFLPAIQMRLKERMQGPEANNLDVLYQLLKVYLMFNQTDKLDPATAMAWIRADWDRQYATDPESLGQLVRHLDNLLKLQLDPMQIDEGFVGGVRNKLTQVPLIGQIYSRFKTEALVDQSRDFKLGKALGPDVTRVFVLADGKDVAAYTIPGVFTAYGYTELFLKKSRDFVKDAVEQNWVLGSEGKADLLQIQQLHGELKKLYLNEYQAAWSDLLGKLKLQTAVSTNQTAQILDILSRPDGPLNALLVAIDQNTSLSRLSKQVSDALANVAGKALAAAGGAGSQALALAQDAAGLDSGPDPVQAVEDRFEPLRNLVAGGPDKPTALEPVLQQLKSLRDYFLQLSSANTGGQALQNQANLFSGGGMDVLKQAQLEFARLPEPLKSWFQIIVSSGGQKLTSAAKGQLSEMVKTGVASPCKAALNGRYPFSSASTQDVLLADFAKLFAPAGLIDQFFQANLKAFVDTTKPVWTEMAAEKPLGLAQASIRQFQTAAKIRDAFFAVGSMPQVQFELKPQLLDNTVGTFRLQVEGQEAVYRHGPEQSISMKWPGPNPSQGVRIVFETLDGRQVSRGKEGTWAFFRLLDEATIVQGNAPEQFTLTFKLQGMSASYQLRAASVNNPFNLRELQSFRCPDAL</sequence>
<dbReference type="PANTHER" id="PTHR36153">
    <property type="entry name" value="INNER MEMBRANE PROTEIN-RELATED"/>
    <property type="match status" value="1"/>
</dbReference>
<dbReference type="Pfam" id="PF06744">
    <property type="entry name" value="IcmF_C"/>
    <property type="match status" value="1"/>
</dbReference>
<keyword evidence="1" id="KW-0812">Transmembrane</keyword>
<feature type="domain" description="Type VI secretion system component TssM1 N-terminal" evidence="4">
    <location>
        <begin position="196"/>
        <end position="454"/>
    </location>
</feature>
<evidence type="ECO:0000313" key="6">
    <source>
        <dbReference type="EMBL" id="MCQ8103575.1"/>
    </source>
</evidence>
<dbReference type="NCBIfam" id="TIGR03348">
    <property type="entry name" value="VI_IcmF"/>
    <property type="match status" value="1"/>
</dbReference>
<dbReference type="InterPro" id="IPR027417">
    <property type="entry name" value="P-loop_NTPase"/>
</dbReference>
<feature type="domain" description="Type VI secretion system component TssM1 helical" evidence="5">
    <location>
        <begin position="952"/>
        <end position="1050"/>
    </location>
</feature>
<proteinExistence type="predicted"/>
<protein>
    <submittedName>
        <fullName evidence="6">Type VI secretion system membrane subunit TssM</fullName>
    </submittedName>
</protein>
<feature type="domain" description="IcmF-related" evidence="3">
    <location>
        <begin position="505"/>
        <end position="803"/>
    </location>
</feature>
<dbReference type="Pfam" id="PF21070">
    <property type="entry name" value="IcmF_helical"/>
    <property type="match status" value="1"/>
</dbReference>
<reference evidence="6 7" key="1">
    <citation type="submission" date="2022-07" db="EMBL/GenBank/DDBJ databases">
        <title>Methylomonas rivi sp. nov., Methylomonas rosea sp. nov., Methylomonas aureus sp. nov. and Methylomonas subterranea sp. nov., four novel methanotrophs isolated from a freshwater creek and the deep terrestrial subsurface.</title>
        <authorList>
            <person name="Abin C."/>
            <person name="Sankaranarayanan K."/>
            <person name="Garner C."/>
            <person name="Sindelar R."/>
            <person name="Kotary K."/>
            <person name="Garner R."/>
            <person name="Barclay S."/>
            <person name="Lawson P."/>
            <person name="Krumholz L."/>
        </authorList>
    </citation>
    <scope>NUCLEOTIDE SEQUENCE [LARGE SCALE GENOMIC DNA]</scope>
    <source>
        <strain evidence="6 7">SURF-2</strain>
    </source>
</reference>
<feature type="transmembrane region" description="Helical" evidence="1">
    <location>
        <begin position="12"/>
        <end position="33"/>
    </location>
</feature>
<dbReference type="RefSeq" id="WP_256601282.1">
    <property type="nucleotide sequence ID" value="NZ_JANIBJ010000008.1"/>
</dbReference>
<dbReference type="InterPro" id="IPR048677">
    <property type="entry name" value="TssM1_hel"/>
</dbReference>
<dbReference type="InterPro" id="IPR017731">
    <property type="entry name" value="TssM1-like"/>
</dbReference>
<evidence type="ECO:0000259" key="2">
    <source>
        <dbReference type="Pfam" id="PF06744"/>
    </source>
</evidence>
<keyword evidence="1" id="KW-1133">Transmembrane helix</keyword>
<gene>
    <name evidence="6" type="primary">tssM</name>
    <name evidence="6" type="ORF">NP590_05620</name>
</gene>
<feature type="transmembrane region" description="Helical" evidence="1">
    <location>
        <begin position="449"/>
        <end position="471"/>
    </location>
</feature>
<evidence type="ECO:0000259" key="4">
    <source>
        <dbReference type="Pfam" id="PF14331"/>
    </source>
</evidence>
<evidence type="ECO:0000259" key="3">
    <source>
        <dbReference type="Pfam" id="PF06761"/>
    </source>
</evidence>
<dbReference type="PANTHER" id="PTHR36153:SF1">
    <property type="entry name" value="TYPE VI SECRETION SYSTEM COMPONENT TSSM1"/>
    <property type="match status" value="1"/>
</dbReference>
<organism evidence="6 7">
    <name type="scientific">Methylomonas subterranea</name>
    <dbReference type="NCBI Taxonomy" id="2952225"/>
    <lineage>
        <taxon>Bacteria</taxon>
        <taxon>Pseudomonadati</taxon>
        <taxon>Pseudomonadota</taxon>
        <taxon>Gammaproteobacteria</taxon>
        <taxon>Methylococcales</taxon>
        <taxon>Methylococcaceae</taxon>
        <taxon>Methylomonas</taxon>
    </lineage>
</organism>
<name>A0ABT1TDS4_9GAMM</name>
<evidence type="ECO:0000256" key="1">
    <source>
        <dbReference type="SAM" id="Phobius"/>
    </source>
</evidence>
<dbReference type="Pfam" id="PF14331">
    <property type="entry name" value="IcmF-related_N"/>
    <property type="match status" value="1"/>
</dbReference>
<feature type="transmembrane region" description="Helical" evidence="1">
    <location>
        <begin position="45"/>
        <end position="64"/>
    </location>
</feature>
<accession>A0ABT1TDS4</accession>
<keyword evidence="7" id="KW-1185">Reference proteome</keyword>
<evidence type="ECO:0000313" key="7">
    <source>
        <dbReference type="Proteomes" id="UP001524499"/>
    </source>
</evidence>
<evidence type="ECO:0000259" key="5">
    <source>
        <dbReference type="Pfam" id="PF21070"/>
    </source>
</evidence>
<comment type="caution">
    <text evidence="6">The sequence shown here is derived from an EMBL/GenBank/DDBJ whole genome shotgun (WGS) entry which is preliminary data.</text>
</comment>
<dbReference type="EMBL" id="JANIBJ010000008">
    <property type="protein sequence ID" value="MCQ8103575.1"/>
    <property type="molecule type" value="Genomic_DNA"/>
</dbReference>